<gene>
    <name evidence="5" type="primary">Trim71</name>
    <name evidence="5" type="ORF">SNAT2548_LOCUS15033</name>
</gene>
<comment type="caution">
    <text evidence="5">The sequence shown here is derived from an EMBL/GenBank/DDBJ whole genome shotgun (WGS) entry which is preliminary data.</text>
</comment>
<evidence type="ECO:0000256" key="2">
    <source>
        <dbReference type="PROSITE-ProRule" id="PRU00504"/>
    </source>
</evidence>
<evidence type="ECO:0000259" key="4">
    <source>
        <dbReference type="PROSITE" id="PS50097"/>
    </source>
</evidence>
<dbReference type="Pfam" id="PF01436">
    <property type="entry name" value="NHL"/>
    <property type="match status" value="6"/>
</dbReference>
<protein>
    <submittedName>
        <fullName evidence="5">Trim71 protein</fullName>
    </submittedName>
</protein>
<feature type="domain" description="BTB" evidence="4">
    <location>
        <begin position="387"/>
        <end position="455"/>
    </location>
</feature>
<dbReference type="Pfam" id="PF00651">
    <property type="entry name" value="BTB"/>
    <property type="match status" value="1"/>
</dbReference>
<organism evidence="5 6">
    <name type="scientific">Symbiodinium natans</name>
    <dbReference type="NCBI Taxonomy" id="878477"/>
    <lineage>
        <taxon>Eukaryota</taxon>
        <taxon>Sar</taxon>
        <taxon>Alveolata</taxon>
        <taxon>Dinophyceae</taxon>
        <taxon>Suessiales</taxon>
        <taxon>Symbiodiniaceae</taxon>
        <taxon>Symbiodinium</taxon>
    </lineage>
</organism>
<dbReference type="CDD" id="cd14953">
    <property type="entry name" value="NHL_like_1"/>
    <property type="match status" value="1"/>
</dbReference>
<dbReference type="SUPFAM" id="SSF54695">
    <property type="entry name" value="POZ domain"/>
    <property type="match status" value="1"/>
</dbReference>
<dbReference type="InterPro" id="IPR001258">
    <property type="entry name" value="NHL_repeat"/>
</dbReference>
<evidence type="ECO:0000256" key="1">
    <source>
        <dbReference type="ARBA" id="ARBA00022737"/>
    </source>
</evidence>
<dbReference type="Proteomes" id="UP000604046">
    <property type="component" value="Unassembled WGS sequence"/>
</dbReference>
<feature type="region of interest" description="Disordered" evidence="3">
    <location>
        <begin position="1"/>
        <end position="21"/>
    </location>
</feature>
<name>A0A812N169_9DINO</name>
<dbReference type="AlphaFoldDB" id="A0A812N169"/>
<keyword evidence="1" id="KW-0677">Repeat</keyword>
<dbReference type="PROSITE" id="PS51125">
    <property type="entry name" value="NHL"/>
    <property type="match status" value="3"/>
</dbReference>
<evidence type="ECO:0000256" key="3">
    <source>
        <dbReference type="SAM" id="MobiDB-lite"/>
    </source>
</evidence>
<reference evidence="5" key="1">
    <citation type="submission" date="2021-02" db="EMBL/GenBank/DDBJ databases">
        <authorList>
            <person name="Dougan E. K."/>
            <person name="Rhodes N."/>
            <person name="Thang M."/>
            <person name="Chan C."/>
        </authorList>
    </citation>
    <scope>NUCLEOTIDE SEQUENCE</scope>
</reference>
<dbReference type="SUPFAM" id="SSF101898">
    <property type="entry name" value="NHL repeat"/>
    <property type="match status" value="1"/>
</dbReference>
<accession>A0A812N169</accession>
<evidence type="ECO:0000313" key="5">
    <source>
        <dbReference type="EMBL" id="CAE7283643.1"/>
    </source>
</evidence>
<feature type="repeat" description="NHL" evidence="2">
    <location>
        <begin position="258"/>
        <end position="300"/>
    </location>
</feature>
<dbReference type="PANTHER" id="PTHR13833">
    <property type="match status" value="1"/>
</dbReference>
<dbReference type="SMART" id="SM00225">
    <property type="entry name" value="BTB"/>
    <property type="match status" value="1"/>
</dbReference>
<dbReference type="EMBL" id="CAJNDS010001835">
    <property type="protein sequence ID" value="CAE7283643.1"/>
    <property type="molecule type" value="Genomic_DNA"/>
</dbReference>
<dbReference type="CDD" id="cd14733">
    <property type="entry name" value="BACK"/>
    <property type="match status" value="1"/>
</dbReference>
<dbReference type="InterPro" id="IPR000210">
    <property type="entry name" value="BTB/POZ_dom"/>
</dbReference>
<dbReference type="Gene3D" id="2.120.10.30">
    <property type="entry name" value="TolB, C-terminal domain"/>
    <property type="match status" value="3"/>
</dbReference>
<dbReference type="PANTHER" id="PTHR13833:SF71">
    <property type="entry name" value="NHL DOMAIN-CONTAINING PROTEIN"/>
    <property type="match status" value="1"/>
</dbReference>
<dbReference type="InterPro" id="IPR011042">
    <property type="entry name" value="6-blade_b-propeller_TolB-like"/>
</dbReference>
<dbReference type="PROSITE" id="PS50097">
    <property type="entry name" value="BTB"/>
    <property type="match status" value="1"/>
</dbReference>
<sequence length="547" mass="58620">MATRAKSAERSSKSAERLPDKASEVQDAVITLAGTGCYGYADGPGKIACFANPEGIAIDREGNVIVADTGNLRIRKVAADGTVTTLVGSGSPGLSDGDMEASETFNDPEGVALDQEGNLIVADAANHSIRKVLVHRTVDRCVLTLSGSGEPGFADGPCKDASFNDPKDVAIASNGDIFVADTSNHRIRKISQGVVTTLAGSGTAGFEDGQGENAAFADPESVAIDLHGNIVVADTNNHSIRRVTPQGEVSTLAGNGAEGYVDGPGHEARFHCPEGLVVDGDGNVIVADTENHRIRKIQPDGQVSTIVGGDMGFADGSLETARFHTPTDVAVDGDGKLIVLDYSNFRIRLVFAGLRPPSNVGAVGVLLQAPSSYRRDMLRMLSDPVLSDISFSVEGGVVPACRVLIMARSDYFYTMLNSDFIEGRHSGPIPIQDTTKEAFSAMLQYLYTDEVDLADSNVLDVLRLAHRCQLTRLCQECCVYVRRTLNVHNAVSWWIAAKDFFMEDVAEQAFEFVKKNFKSIRGTAPSTLRLLDSRPELMKDLLMHLPM</sequence>
<proteinExistence type="predicted"/>
<evidence type="ECO:0000313" key="6">
    <source>
        <dbReference type="Proteomes" id="UP000604046"/>
    </source>
</evidence>
<keyword evidence="6" id="KW-1185">Reference proteome</keyword>
<feature type="repeat" description="NHL" evidence="2">
    <location>
        <begin position="157"/>
        <end position="193"/>
    </location>
</feature>
<dbReference type="OrthoDB" id="424357at2759"/>
<dbReference type="Gene3D" id="3.30.710.10">
    <property type="entry name" value="Potassium Channel Kv1.1, Chain A"/>
    <property type="match status" value="1"/>
</dbReference>
<feature type="repeat" description="NHL" evidence="2">
    <location>
        <begin position="50"/>
        <end position="80"/>
    </location>
</feature>
<dbReference type="InterPro" id="IPR011333">
    <property type="entry name" value="SKP1/BTB/POZ_sf"/>
</dbReference>